<sequence length="9" mass="1071">MIQPDLKQV</sequence>
<organism evidence="1">
    <name type="scientific">Anguilla anguilla</name>
    <name type="common">European freshwater eel</name>
    <name type="synonym">Muraena anguilla</name>
    <dbReference type="NCBI Taxonomy" id="7936"/>
    <lineage>
        <taxon>Eukaryota</taxon>
        <taxon>Metazoa</taxon>
        <taxon>Chordata</taxon>
        <taxon>Craniata</taxon>
        <taxon>Vertebrata</taxon>
        <taxon>Euteleostomi</taxon>
        <taxon>Actinopterygii</taxon>
        <taxon>Neopterygii</taxon>
        <taxon>Teleostei</taxon>
        <taxon>Anguilliformes</taxon>
        <taxon>Anguillidae</taxon>
        <taxon>Anguilla</taxon>
    </lineage>
</organism>
<protein>
    <submittedName>
        <fullName evidence="1">Uncharacterized protein</fullName>
    </submittedName>
</protein>
<proteinExistence type="predicted"/>
<accession>A0A0E9RE85</accession>
<reference evidence="1" key="1">
    <citation type="submission" date="2014-11" db="EMBL/GenBank/DDBJ databases">
        <authorList>
            <person name="Amaro Gonzalez C."/>
        </authorList>
    </citation>
    <scope>NUCLEOTIDE SEQUENCE</scope>
</reference>
<evidence type="ECO:0000313" key="1">
    <source>
        <dbReference type="EMBL" id="JAH26770.1"/>
    </source>
</evidence>
<reference evidence="1" key="2">
    <citation type="journal article" date="2015" name="Fish Shellfish Immunol.">
        <title>Early steps in the European eel (Anguilla anguilla)-Vibrio vulnificus interaction in the gills: Role of the RtxA13 toxin.</title>
        <authorList>
            <person name="Callol A."/>
            <person name="Pajuelo D."/>
            <person name="Ebbesson L."/>
            <person name="Teles M."/>
            <person name="MacKenzie S."/>
            <person name="Amaro C."/>
        </authorList>
    </citation>
    <scope>NUCLEOTIDE SEQUENCE</scope>
</reference>
<dbReference type="EMBL" id="GBXM01081807">
    <property type="protein sequence ID" value="JAH26770.1"/>
    <property type="molecule type" value="Transcribed_RNA"/>
</dbReference>
<name>A0A0E9RE85_ANGAN</name>